<dbReference type="GO" id="GO:0035241">
    <property type="term" value="F:protein-arginine omega-N monomethyltransferase activity"/>
    <property type="evidence" value="ECO:0007669"/>
    <property type="project" value="TreeGrafter"/>
</dbReference>
<reference evidence="1" key="1">
    <citation type="submission" date="2021-06" db="EMBL/GenBank/DDBJ databases">
        <authorList>
            <person name="Kallberg Y."/>
            <person name="Tangrot J."/>
            <person name="Rosling A."/>
        </authorList>
    </citation>
    <scope>NUCLEOTIDE SEQUENCE</scope>
    <source>
        <strain evidence="1">IA702</strain>
    </source>
</reference>
<dbReference type="PANTHER" id="PTHR35517:SF1">
    <property type="entry name" value="PROTEIN ARGININE N-METHYLTRANSFERASE SFM1"/>
    <property type="match status" value="1"/>
</dbReference>
<name>A0A9N8Z8P3_9GLOM</name>
<accession>A0A9N8Z8P3</accession>
<dbReference type="Pfam" id="PF04252">
    <property type="entry name" value="SFM1-like"/>
    <property type="match status" value="1"/>
</dbReference>
<proteinExistence type="predicted"/>
<gene>
    <name evidence="1" type="ORF">POCULU_LOCUS1546</name>
</gene>
<dbReference type="AlphaFoldDB" id="A0A9N8Z8P3"/>
<dbReference type="OrthoDB" id="373498at2759"/>
<sequence length="216" mass="24772">MTHKYIIEHMETDLHEWCILEYSHIATFVFPPNLIITRLKDAEITELKKLQALDGTQLRRETVDETGIDKSKICLLHPNAEQQLEPEDGQTFDYFLFGGILGDDPPRDRTSELCPSAHATRHLGQLQMTTDTAINVTKKVIEDKVRLFDIPFIDFPEIVFDKNESVVMPFRYIAIPHTTKSTLQTTNNEIKQNMVPLLPTGMLELLKKDANEPLDL</sequence>
<organism evidence="1 2">
    <name type="scientific">Paraglomus occultum</name>
    <dbReference type="NCBI Taxonomy" id="144539"/>
    <lineage>
        <taxon>Eukaryota</taxon>
        <taxon>Fungi</taxon>
        <taxon>Fungi incertae sedis</taxon>
        <taxon>Mucoromycota</taxon>
        <taxon>Glomeromycotina</taxon>
        <taxon>Glomeromycetes</taxon>
        <taxon>Paraglomerales</taxon>
        <taxon>Paraglomeraceae</taxon>
        <taxon>Paraglomus</taxon>
    </lineage>
</organism>
<evidence type="ECO:0000313" key="1">
    <source>
        <dbReference type="EMBL" id="CAG8480993.1"/>
    </source>
</evidence>
<protein>
    <submittedName>
        <fullName evidence="1">7599_t:CDS:1</fullName>
    </submittedName>
</protein>
<evidence type="ECO:0000313" key="2">
    <source>
        <dbReference type="Proteomes" id="UP000789572"/>
    </source>
</evidence>
<dbReference type="PANTHER" id="PTHR35517">
    <property type="entry name" value="PROTEIN ARGININE N-METHYLTRANSFERASE SFM1"/>
    <property type="match status" value="1"/>
</dbReference>
<comment type="caution">
    <text evidence="1">The sequence shown here is derived from an EMBL/GenBank/DDBJ whole genome shotgun (WGS) entry which is preliminary data.</text>
</comment>
<dbReference type="EMBL" id="CAJVPJ010000119">
    <property type="protein sequence ID" value="CAG8480993.1"/>
    <property type="molecule type" value="Genomic_DNA"/>
</dbReference>
<dbReference type="CDD" id="cd18090">
    <property type="entry name" value="Arginine_MT_Sfm1"/>
    <property type="match status" value="1"/>
</dbReference>
<dbReference type="Proteomes" id="UP000789572">
    <property type="component" value="Unassembled WGS sequence"/>
</dbReference>
<keyword evidence="2" id="KW-1185">Reference proteome</keyword>
<dbReference type="InterPro" id="IPR007364">
    <property type="entry name" value="SFM1-like"/>
</dbReference>